<accession>A0ABU1XHQ2</accession>
<evidence type="ECO:0000256" key="1">
    <source>
        <dbReference type="SAM" id="MobiDB-lite"/>
    </source>
</evidence>
<dbReference type="EMBL" id="JAVDWW010000005">
    <property type="protein sequence ID" value="MDR7169586.1"/>
    <property type="molecule type" value="Genomic_DNA"/>
</dbReference>
<protein>
    <submittedName>
        <fullName evidence="3">Uncharacterized protein</fullName>
    </submittedName>
</protein>
<feature type="transmembrane region" description="Helical" evidence="2">
    <location>
        <begin position="12"/>
        <end position="33"/>
    </location>
</feature>
<keyword evidence="4" id="KW-1185">Reference proteome</keyword>
<feature type="transmembrane region" description="Helical" evidence="2">
    <location>
        <begin position="138"/>
        <end position="162"/>
    </location>
</feature>
<dbReference type="Proteomes" id="UP001251217">
    <property type="component" value="Unassembled WGS sequence"/>
</dbReference>
<feature type="region of interest" description="Disordered" evidence="1">
    <location>
        <begin position="104"/>
        <end position="123"/>
    </location>
</feature>
<name>A0ABU1XHQ2_9NOCA</name>
<keyword evidence="2" id="KW-0812">Transmembrane</keyword>
<gene>
    <name evidence="3" type="ORF">J2W56_003330</name>
</gene>
<keyword evidence="2" id="KW-0472">Membrane</keyword>
<sequence length="200" mass="20376">MLAVGRLRRAPGFVRVLGVLTLLIGVAVMHAVVFSTGHAMGAVAEPAASSPAAAAPVMAGRSVSPSNDAGRAPIMLAAQGISKTAPDDHAVPATAHVEAAASTVRNEQAPVADRDSAAPMRTPAVADGSDCDGCTTHAGMHACVFVLVTLALALGLAVIAWLGADRILGAGHLARARLRRRTRPPPWTVLSLAELAILRI</sequence>
<comment type="caution">
    <text evidence="3">The sequence shown here is derived from an EMBL/GenBank/DDBJ whole genome shotgun (WGS) entry which is preliminary data.</text>
</comment>
<keyword evidence="2" id="KW-1133">Transmembrane helix</keyword>
<dbReference type="RefSeq" id="WP_310402798.1">
    <property type="nucleotide sequence ID" value="NZ_JAVDWW010000005.1"/>
</dbReference>
<reference evidence="3 4" key="1">
    <citation type="submission" date="2023-07" db="EMBL/GenBank/DDBJ databases">
        <title>Sorghum-associated microbial communities from plants grown in Nebraska, USA.</title>
        <authorList>
            <person name="Schachtman D."/>
        </authorList>
    </citation>
    <scope>NUCLEOTIDE SEQUENCE [LARGE SCALE GENOMIC DNA]</scope>
    <source>
        <strain evidence="3 4">4272</strain>
    </source>
</reference>
<evidence type="ECO:0000256" key="2">
    <source>
        <dbReference type="SAM" id="Phobius"/>
    </source>
</evidence>
<organism evidence="3 4">
    <name type="scientific">Nocardia kruczakiae</name>
    <dbReference type="NCBI Taxonomy" id="261477"/>
    <lineage>
        <taxon>Bacteria</taxon>
        <taxon>Bacillati</taxon>
        <taxon>Actinomycetota</taxon>
        <taxon>Actinomycetes</taxon>
        <taxon>Mycobacteriales</taxon>
        <taxon>Nocardiaceae</taxon>
        <taxon>Nocardia</taxon>
    </lineage>
</organism>
<proteinExistence type="predicted"/>
<evidence type="ECO:0000313" key="3">
    <source>
        <dbReference type="EMBL" id="MDR7169586.1"/>
    </source>
</evidence>
<evidence type="ECO:0000313" key="4">
    <source>
        <dbReference type="Proteomes" id="UP001251217"/>
    </source>
</evidence>